<protein>
    <submittedName>
        <fullName evidence="2">EC1118_1D0_3895p</fullName>
    </submittedName>
</protein>
<evidence type="ECO:0000313" key="3">
    <source>
        <dbReference type="Proteomes" id="UP000000286"/>
    </source>
</evidence>
<keyword evidence="1" id="KW-0812">Transmembrane</keyword>
<evidence type="ECO:0000313" key="2">
    <source>
        <dbReference type="EMBL" id="CAY78638.1"/>
    </source>
</evidence>
<dbReference type="EMBL" id="FN393063">
    <property type="protein sequence ID" value="CAY78638.1"/>
    <property type="molecule type" value="Genomic_DNA"/>
</dbReference>
<name>C8Z549_YEAS8</name>
<keyword evidence="1" id="KW-0472">Membrane</keyword>
<dbReference type="Proteomes" id="UP000000286">
    <property type="component" value="Chromosome IV"/>
</dbReference>
<dbReference type="AlphaFoldDB" id="C8Z549"/>
<accession>C8Z549</accession>
<evidence type="ECO:0000256" key="1">
    <source>
        <dbReference type="SAM" id="Phobius"/>
    </source>
</evidence>
<gene>
    <name evidence="2" type="ORF">EC1118_1D0_3895g</name>
</gene>
<sequence length="103" mass="12002">MTLSLNTPPGVHCQPLKHQRIPLLQLQLKSQPNKVLALKLLPPTLVPLLRLYQLLVLCWLVLPLYCCNLLNLFFNIFLEKWLSTFPSIQLPQNPFISINKIFW</sequence>
<proteinExistence type="predicted"/>
<dbReference type="HOGENOM" id="CLU_2265804_0_0_1"/>
<organism evidence="2 3">
    <name type="scientific">Saccharomyces cerevisiae (strain Lalvin EC1118 / Prise de mousse)</name>
    <name type="common">Baker's yeast</name>
    <dbReference type="NCBI Taxonomy" id="643680"/>
    <lineage>
        <taxon>Eukaryota</taxon>
        <taxon>Fungi</taxon>
        <taxon>Dikarya</taxon>
        <taxon>Ascomycota</taxon>
        <taxon>Saccharomycotina</taxon>
        <taxon>Saccharomycetes</taxon>
        <taxon>Saccharomycetales</taxon>
        <taxon>Saccharomycetaceae</taxon>
        <taxon>Saccharomyces</taxon>
    </lineage>
</organism>
<keyword evidence="1" id="KW-1133">Transmembrane helix</keyword>
<reference evidence="2 3" key="1">
    <citation type="journal article" date="2009" name="Proc. Natl. Acad. Sci. U.S.A.">
        <title>Eukaryote-to-eukaryote gene transfer events revealed by the genome sequence of the wine yeast Saccharomyces cerevisiae EC1118.</title>
        <authorList>
            <person name="Novo M."/>
            <person name="Bigey F."/>
            <person name="Beyne E."/>
            <person name="Galeote V."/>
            <person name="Gavory F."/>
            <person name="Mallet S."/>
            <person name="Cambot B."/>
            <person name="Legras J.L."/>
            <person name="Wincker P."/>
            <person name="Casaregola S."/>
            <person name="Dequin S."/>
        </authorList>
    </citation>
    <scope>NUCLEOTIDE SEQUENCE [LARGE SCALE GENOMIC DNA]</scope>
    <source>
        <strain evidence="3">Lalvin EC1118 / Prise de mousse</strain>
    </source>
</reference>
<feature type="transmembrane region" description="Helical" evidence="1">
    <location>
        <begin position="51"/>
        <end position="74"/>
    </location>
</feature>